<organism evidence="2 3">
    <name type="scientific">Oesophagostomum dentatum</name>
    <name type="common">Nodular worm</name>
    <dbReference type="NCBI Taxonomy" id="61180"/>
    <lineage>
        <taxon>Eukaryota</taxon>
        <taxon>Metazoa</taxon>
        <taxon>Ecdysozoa</taxon>
        <taxon>Nematoda</taxon>
        <taxon>Chromadorea</taxon>
        <taxon>Rhabditida</taxon>
        <taxon>Rhabditina</taxon>
        <taxon>Rhabditomorpha</taxon>
        <taxon>Strongyloidea</taxon>
        <taxon>Strongylidae</taxon>
        <taxon>Oesophagostomum</taxon>
    </lineage>
</organism>
<protein>
    <submittedName>
        <fullName evidence="2">Uncharacterized protein</fullName>
    </submittedName>
</protein>
<feature type="region of interest" description="Disordered" evidence="1">
    <location>
        <begin position="191"/>
        <end position="254"/>
    </location>
</feature>
<reference evidence="2 3" key="1">
    <citation type="submission" date="2014-03" db="EMBL/GenBank/DDBJ databases">
        <title>Draft genome of the hookworm Oesophagostomum dentatum.</title>
        <authorList>
            <person name="Mitreva M."/>
        </authorList>
    </citation>
    <scope>NUCLEOTIDE SEQUENCE [LARGE SCALE GENOMIC DNA]</scope>
    <source>
        <strain evidence="2 3">OD-Hann</strain>
    </source>
</reference>
<sequence length="254" mass="28586">MNGVLNYVVPKGLLSSQQRTLLISFISGRLTAWRSGTFLLASNEFYPVLKYMVIEKEVKKNLEKIWALCNNDKYLAEELIDAITAGFTHFIALYALHSLRCQVKVGMQGDLARFYYIPTYNKIKEKLQKANETEKAFSLCSTSTEECAISGQVAASTQEKSTEFTSVQQAANTDANLAPSRENLERVSETQLGEVGKRAEGSDIPKNASNEETIRDINPLPMKRIKLEPSRPPPKLFPRDRPPDDIPVYDYTKV</sequence>
<evidence type="ECO:0000313" key="3">
    <source>
        <dbReference type="Proteomes" id="UP000053660"/>
    </source>
</evidence>
<dbReference type="EMBL" id="KN600139">
    <property type="protein sequence ID" value="KHJ80628.1"/>
    <property type="molecule type" value="Genomic_DNA"/>
</dbReference>
<evidence type="ECO:0000313" key="2">
    <source>
        <dbReference type="EMBL" id="KHJ80628.1"/>
    </source>
</evidence>
<accession>A0A0B1S5N5</accession>
<keyword evidence="3" id="KW-1185">Reference proteome</keyword>
<feature type="non-terminal residue" evidence="2">
    <location>
        <position position="254"/>
    </location>
</feature>
<name>A0A0B1S5N5_OESDE</name>
<gene>
    <name evidence="2" type="ORF">OESDEN_19695</name>
</gene>
<dbReference type="OrthoDB" id="5867571at2759"/>
<proteinExistence type="predicted"/>
<dbReference type="AlphaFoldDB" id="A0A0B1S5N5"/>
<evidence type="ECO:0000256" key="1">
    <source>
        <dbReference type="SAM" id="MobiDB-lite"/>
    </source>
</evidence>
<dbReference type="Proteomes" id="UP000053660">
    <property type="component" value="Unassembled WGS sequence"/>
</dbReference>